<keyword evidence="14 18" id="KW-0456">Lyase</keyword>
<evidence type="ECO:0000256" key="19">
    <source>
        <dbReference type="SAM" id="Phobius"/>
    </source>
</evidence>
<comment type="caution">
    <text evidence="21">The sequence shown here is derived from an EMBL/GenBank/DDBJ whole genome shotgun (WGS) entry which is preliminary data.</text>
</comment>
<evidence type="ECO:0000256" key="6">
    <source>
        <dbReference type="ARBA" id="ARBA00022692"/>
    </source>
</evidence>
<feature type="transmembrane region" description="Helical" evidence="19">
    <location>
        <begin position="108"/>
        <end position="124"/>
    </location>
</feature>
<comment type="subunit">
    <text evidence="17">Homodimer. Can also exist as monomer.</text>
</comment>
<proteinExistence type="inferred from homology"/>
<evidence type="ECO:0000259" key="20">
    <source>
        <dbReference type="PROSITE" id="PS50125"/>
    </source>
</evidence>
<feature type="domain" description="Guanylate cyclase" evidence="20">
    <location>
        <begin position="235"/>
        <end position="362"/>
    </location>
</feature>
<evidence type="ECO:0000256" key="2">
    <source>
        <dbReference type="ARBA" id="ARBA00001946"/>
    </source>
</evidence>
<dbReference type="PROSITE" id="PS50125">
    <property type="entry name" value="GUANYLATE_CYCLASE_2"/>
    <property type="match status" value="1"/>
</dbReference>
<comment type="cofactor">
    <cofactor evidence="2">
        <name>Mg(2+)</name>
        <dbReference type="ChEBI" id="CHEBI:18420"/>
    </cofactor>
</comment>
<evidence type="ECO:0000256" key="17">
    <source>
        <dbReference type="ARBA" id="ARBA00064436"/>
    </source>
</evidence>
<dbReference type="PANTHER" id="PTHR45627">
    <property type="entry name" value="ADENYLATE CYCLASE TYPE 1"/>
    <property type="match status" value="1"/>
</dbReference>
<comment type="similarity">
    <text evidence="18">Belongs to the adenylyl cyclase class-4/guanylyl cyclase family.</text>
</comment>
<dbReference type="Gene3D" id="3.30.70.1230">
    <property type="entry name" value="Nucleotide cyclase"/>
    <property type="match status" value="1"/>
</dbReference>
<dbReference type="RefSeq" id="WP_267991306.1">
    <property type="nucleotide sequence ID" value="NZ_JAPJZI010000001.1"/>
</dbReference>
<dbReference type="GO" id="GO:0035556">
    <property type="term" value="P:intracellular signal transduction"/>
    <property type="evidence" value="ECO:0007669"/>
    <property type="project" value="InterPro"/>
</dbReference>
<protein>
    <recommendedName>
        <fullName evidence="5">Adenylate cyclase</fullName>
        <ecNumber evidence="4">4.6.1.1</ecNumber>
    </recommendedName>
    <alternativeName>
        <fullName evidence="15">ATP pyrophosphate-lyase</fullName>
    </alternativeName>
    <alternativeName>
        <fullName evidence="16">Adenylyl cyclase</fullName>
    </alternativeName>
</protein>
<feature type="transmembrane region" description="Helical" evidence="19">
    <location>
        <begin position="131"/>
        <end position="150"/>
    </location>
</feature>
<dbReference type="AlphaFoldDB" id="A0A9X3ZHQ3"/>
<evidence type="ECO:0000313" key="21">
    <source>
        <dbReference type="EMBL" id="MDA5399892.1"/>
    </source>
</evidence>
<dbReference type="GO" id="GO:0005886">
    <property type="term" value="C:plasma membrane"/>
    <property type="evidence" value="ECO:0007669"/>
    <property type="project" value="UniProtKB-ARBA"/>
</dbReference>
<evidence type="ECO:0000256" key="16">
    <source>
        <dbReference type="ARBA" id="ARBA00032637"/>
    </source>
</evidence>
<dbReference type="PROSITE" id="PS00452">
    <property type="entry name" value="GUANYLATE_CYCLASE_1"/>
    <property type="match status" value="1"/>
</dbReference>
<evidence type="ECO:0000256" key="7">
    <source>
        <dbReference type="ARBA" id="ARBA00022723"/>
    </source>
</evidence>
<dbReference type="Proteomes" id="UP001151234">
    <property type="component" value="Unassembled WGS sequence"/>
</dbReference>
<dbReference type="EMBL" id="JAPJZI010000001">
    <property type="protein sequence ID" value="MDA5399892.1"/>
    <property type="molecule type" value="Genomic_DNA"/>
</dbReference>
<dbReference type="InterPro" id="IPR001054">
    <property type="entry name" value="A/G_cyclase"/>
</dbReference>
<dbReference type="InterPro" id="IPR029787">
    <property type="entry name" value="Nucleotide_cyclase"/>
</dbReference>
<evidence type="ECO:0000256" key="9">
    <source>
        <dbReference type="ARBA" id="ARBA00022840"/>
    </source>
</evidence>
<name>A0A9X3ZHQ3_9HYPH</name>
<organism evidence="21 22">
    <name type="scientific">Hoeflea prorocentri</name>
    <dbReference type="NCBI Taxonomy" id="1922333"/>
    <lineage>
        <taxon>Bacteria</taxon>
        <taxon>Pseudomonadati</taxon>
        <taxon>Pseudomonadota</taxon>
        <taxon>Alphaproteobacteria</taxon>
        <taxon>Hyphomicrobiales</taxon>
        <taxon>Rhizobiaceae</taxon>
        <taxon>Hoeflea</taxon>
    </lineage>
</organism>
<comment type="subcellular location">
    <subcellularLocation>
        <location evidence="3">Membrane</location>
        <topology evidence="3">Multi-pass membrane protein</topology>
    </subcellularLocation>
</comment>
<dbReference type="InterPro" id="IPR048432">
    <property type="entry name" value="MASE7"/>
</dbReference>
<dbReference type="InterPro" id="IPR018297">
    <property type="entry name" value="A/G_cyclase_CS"/>
</dbReference>
<evidence type="ECO:0000256" key="3">
    <source>
        <dbReference type="ARBA" id="ARBA00004141"/>
    </source>
</evidence>
<reference evidence="21" key="1">
    <citation type="submission" date="2022-11" db="EMBL/GenBank/DDBJ databases">
        <title>Draft genome sequence of Hoeflea poritis E7-10 and Hoeflea prorocentri PM5-8, separated from scleractinian coral Porites lutea and marine dinoflagellate.</title>
        <authorList>
            <person name="Zhang G."/>
            <person name="Wei Q."/>
            <person name="Cai L."/>
        </authorList>
    </citation>
    <scope>NUCLEOTIDE SEQUENCE</scope>
    <source>
        <strain evidence="21">PM5-8</strain>
    </source>
</reference>
<dbReference type="SMART" id="SM00044">
    <property type="entry name" value="CYCc"/>
    <property type="match status" value="1"/>
</dbReference>
<dbReference type="SUPFAM" id="SSF55073">
    <property type="entry name" value="Nucleotide cyclase"/>
    <property type="match status" value="1"/>
</dbReference>
<feature type="transmembrane region" description="Helical" evidence="19">
    <location>
        <begin position="57"/>
        <end position="75"/>
    </location>
</feature>
<accession>A0A9X3ZHQ3</accession>
<dbReference type="EC" id="4.6.1.1" evidence="4"/>
<evidence type="ECO:0000256" key="15">
    <source>
        <dbReference type="ARBA" id="ARBA00032597"/>
    </source>
</evidence>
<evidence type="ECO:0000256" key="11">
    <source>
        <dbReference type="ARBA" id="ARBA00022989"/>
    </source>
</evidence>
<dbReference type="FunFam" id="3.30.70.1230:FF:000033">
    <property type="entry name" value="Adenylate cyclase"/>
    <property type="match status" value="1"/>
</dbReference>
<keyword evidence="12" id="KW-0115">cAMP biosynthesis</keyword>
<evidence type="ECO:0000256" key="5">
    <source>
        <dbReference type="ARBA" id="ARBA00021420"/>
    </source>
</evidence>
<dbReference type="GO" id="GO:0006171">
    <property type="term" value="P:cAMP biosynthetic process"/>
    <property type="evidence" value="ECO:0007669"/>
    <property type="project" value="UniProtKB-KW"/>
</dbReference>
<comment type="catalytic activity">
    <reaction evidence="1">
        <text>ATP = 3',5'-cyclic AMP + diphosphate</text>
        <dbReference type="Rhea" id="RHEA:15389"/>
        <dbReference type="ChEBI" id="CHEBI:30616"/>
        <dbReference type="ChEBI" id="CHEBI:33019"/>
        <dbReference type="ChEBI" id="CHEBI:58165"/>
        <dbReference type="EC" id="4.6.1.1"/>
    </reaction>
</comment>
<keyword evidence="6 19" id="KW-0812">Transmembrane</keyword>
<feature type="transmembrane region" description="Helical" evidence="19">
    <location>
        <begin position="28"/>
        <end position="51"/>
    </location>
</feature>
<keyword evidence="22" id="KW-1185">Reference proteome</keyword>
<evidence type="ECO:0000256" key="14">
    <source>
        <dbReference type="ARBA" id="ARBA00023239"/>
    </source>
</evidence>
<dbReference type="GO" id="GO:0004016">
    <property type="term" value="F:adenylate cyclase activity"/>
    <property type="evidence" value="ECO:0007669"/>
    <property type="project" value="UniProtKB-EC"/>
</dbReference>
<sequence length="409" mass="44486">MLNAWRPITWYLSIGLDGLPDNEKSRRFAFNVIMLAGFGAALGYGAFYALYDFDGLRVAWIAAFACTSIILLPLVAIRSLRLALFLGLAVGIWVFTTLSYFLGAGTGLYLYLNIALLAALVVNGKENLTDTIVFCVACIVAMVISAVYFQEPSGIVVVDPRFQLLVLLTVVVAMPLIIAFGVMTLSFRVARAEEALAAEHARSEALLDNLLPAEIAMRLKSSPGSVIADELPEVTILFADIVDFTPRASSMPPDDLVKFLNWVFTEFDRLTEQFGLEKIKTIGDAYMVAAGLPTARPDHAQVIADMALAMLDVTARLTAESGQRIEVRIGLHSGAAIAGVIGTQKVFYDVWGDTVNTASRMESHGEAGRIQLTDEMKQRLGTAYTFEPRGSVEIKGKGLVQTYWLTGKA</sequence>
<evidence type="ECO:0000256" key="13">
    <source>
        <dbReference type="ARBA" id="ARBA00023136"/>
    </source>
</evidence>
<evidence type="ECO:0000256" key="4">
    <source>
        <dbReference type="ARBA" id="ARBA00012201"/>
    </source>
</evidence>
<dbReference type="Pfam" id="PF20967">
    <property type="entry name" value="MASE7"/>
    <property type="match status" value="1"/>
</dbReference>
<evidence type="ECO:0000313" key="22">
    <source>
        <dbReference type="Proteomes" id="UP001151234"/>
    </source>
</evidence>
<keyword evidence="9" id="KW-0067">ATP-binding</keyword>
<keyword evidence="11 19" id="KW-1133">Transmembrane helix</keyword>
<feature type="transmembrane region" description="Helical" evidence="19">
    <location>
        <begin position="82"/>
        <end position="102"/>
    </location>
</feature>
<keyword evidence="7" id="KW-0479">Metal-binding</keyword>
<feature type="transmembrane region" description="Helical" evidence="19">
    <location>
        <begin position="162"/>
        <end position="182"/>
    </location>
</feature>
<evidence type="ECO:0000256" key="10">
    <source>
        <dbReference type="ARBA" id="ARBA00022842"/>
    </source>
</evidence>
<dbReference type="GO" id="GO:0046872">
    <property type="term" value="F:metal ion binding"/>
    <property type="evidence" value="ECO:0007669"/>
    <property type="project" value="UniProtKB-KW"/>
</dbReference>
<dbReference type="GO" id="GO:0005524">
    <property type="term" value="F:ATP binding"/>
    <property type="evidence" value="ECO:0007669"/>
    <property type="project" value="UniProtKB-KW"/>
</dbReference>
<dbReference type="PANTHER" id="PTHR45627:SF12">
    <property type="entry name" value="ADENYLATE CYCLASE TYPE 2"/>
    <property type="match status" value="1"/>
</dbReference>
<gene>
    <name evidence="21" type="ORF">OQ273_15020</name>
</gene>
<keyword evidence="8" id="KW-0547">Nucleotide-binding</keyword>
<evidence type="ECO:0000256" key="1">
    <source>
        <dbReference type="ARBA" id="ARBA00001593"/>
    </source>
</evidence>
<dbReference type="CDD" id="cd07302">
    <property type="entry name" value="CHD"/>
    <property type="match status" value="1"/>
</dbReference>
<keyword evidence="13 19" id="KW-0472">Membrane</keyword>
<keyword evidence="10" id="KW-0460">Magnesium</keyword>
<dbReference type="Pfam" id="PF00211">
    <property type="entry name" value="Guanylate_cyc"/>
    <property type="match status" value="1"/>
</dbReference>
<evidence type="ECO:0000256" key="8">
    <source>
        <dbReference type="ARBA" id="ARBA00022741"/>
    </source>
</evidence>
<evidence type="ECO:0000256" key="12">
    <source>
        <dbReference type="ARBA" id="ARBA00022998"/>
    </source>
</evidence>
<dbReference type="GO" id="GO:0007189">
    <property type="term" value="P:adenylate cyclase-activating G protein-coupled receptor signaling pathway"/>
    <property type="evidence" value="ECO:0007669"/>
    <property type="project" value="TreeGrafter"/>
</dbReference>
<evidence type="ECO:0000256" key="18">
    <source>
        <dbReference type="RuleBase" id="RU000405"/>
    </source>
</evidence>